<dbReference type="AlphaFoldDB" id="A0A5A7PS22"/>
<keyword evidence="2" id="KW-0675">Receptor</keyword>
<evidence type="ECO:0000256" key="1">
    <source>
        <dbReference type="SAM" id="MobiDB-lite"/>
    </source>
</evidence>
<organism evidence="2 3">
    <name type="scientific">Striga asiatica</name>
    <name type="common">Asiatic witchweed</name>
    <name type="synonym">Buchnera asiatica</name>
    <dbReference type="NCBI Taxonomy" id="4170"/>
    <lineage>
        <taxon>Eukaryota</taxon>
        <taxon>Viridiplantae</taxon>
        <taxon>Streptophyta</taxon>
        <taxon>Embryophyta</taxon>
        <taxon>Tracheophyta</taxon>
        <taxon>Spermatophyta</taxon>
        <taxon>Magnoliopsida</taxon>
        <taxon>eudicotyledons</taxon>
        <taxon>Gunneridae</taxon>
        <taxon>Pentapetalae</taxon>
        <taxon>asterids</taxon>
        <taxon>lamiids</taxon>
        <taxon>Lamiales</taxon>
        <taxon>Orobanchaceae</taxon>
        <taxon>Buchnereae</taxon>
        <taxon>Striga</taxon>
    </lineage>
</organism>
<evidence type="ECO:0000313" key="2">
    <source>
        <dbReference type="EMBL" id="GER35087.1"/>
    </source>
</evidence>
<protein>
    <submittedName>
        <fullName evidence="2">Leucine-rich repeat receptor-like protein kinasePXL2</fullName>
    </submittedName>
</protein>
<evidence type="ECO:0000313" key="3">
    <source>
        <dbReference type="Proteomes" id="UP000325081"/>
    </source>
</evidence>
<dbReference type="Proteomes" id="UP000325081">
    <property type="component" value="Unassembled WGS sequence"/>
</dbReference>
<dbReference type="GO" id="GO:0016301">
    <property type="term" value="F:kinase activity"/>
    <property type="evidence" value="ECO:0007669"/>
    <property type="project" value="UniProtKB-KW"/>
</dbReference>
<keyword evidence="3" id="KW-1185">Reference proteome</keyword>
<feature type="compositionally biased region" description="Basic and acidic residues" evidence="1">
    <location>
        <begin position="172"/>
        <end position="186"/>
    </location>
</feature>
<feature type="compositionally biased region" description="Low complexity" evidence="1">
    <location>
        <begin position="187"/>
        <end position="200"/>
    </location>
</feature>
<name>A0A5A7PS22_STRAF</name>
<feature type="region of interest" description="Disordered" evidence="1">
    <location>
        <begin position="172"/>
        <end position="200"/>
    </location>
</feature>
<keyword evidence="2" id="KW-0418">Kinase</keyword>
<reference evidence="3" key="1">
    <citation type="journal article" date="2019" name="Curr. Biol.">
        <title>Genome Sequence of Striga asiatica Provides Insight into the Evolution of Plant Parasitism.</title>
        <authorList>
            <person name="Yoshida S."/>
            <person name="Kim S."/>
            <person name="Wafula E.K."/>
            <person name="Tanskanen J."/>
            <person name="Kim Y.M."/>
            <person name="Honaas L."/>
            <person name="Yang Z."/>
            <person name="Spallek T."/>
            <person name="Conn C.E."/>
            <person name="Ichihashi Y."/>
            <person name="Cheong K."/>
            <person name="Cui S."/>
            <person name="Der J.P."/>
            <person name="Gundlach H."/>
            <person name="Jiao Y."/>
            <person name="Hori C."/>
            <person name="Ishida J.K."/>
            <person name="Kasahara H."/>
            <person name="Kiba T."/>
            <person name="Kim M.S."/>
            <person name="Koo N."/>
            <person name="Laohavisit A."/>
            <person name="Lee Y.H."/>
            <person name="Lumba S."/>
            <person name="McCourt P."/>
            <person name="Mortimer J.C."/>
            <person name="Mutuku J.M."/>
            <person name="Nomura T."/>
            <person name="Sasaki-Sekimoto Y."/>
            <person name="Seto Y."/>
            <person name="Wang Y."/>
            <person name="Wakatake T."/>
            <person name="Sakakibara H."/>
            <person name="Demura T."/>
            <person name="Yamaguchi S."/>
            <person name="Yoneyama K."/>
            <person name="Manabe R.I."/>
            <person name="Nelson D.C."/>
            <person name="Schulman A.H."/>
            <person name="Timko M.P."/>
            <person name="dePamphilis C.W."/>
            <person name="Choi D."/>
            <person name="Shirasu K."/>
        </authorList>
    </citation>
    <scope>NUCLEOTIDE SEQUENCE [LARGE SCALE GENOMIC DNA]</scope>
    <source>
        <strain evidence="3">cv. UVA1</strain>
    </source>
</reference>
<keyword evidence="2" id="KW-0808">Transferase</keyword>
<proteinExistence type="predicted"/>
<comment type="caution">
    <text evidence="2">The sequence shown here is derived from an EMBL/GenBank/DDBJ whole genome shotgun (WGS) entry which is preliminary data.</text>
</comment>
<dbReference type="EMBL" id="BKCP01004960">
    <property type="protein sequence ID" value="GER35087.1"/>
    <property type="molecule type" value="Genomic_DNA"/>
</dbReference>
<gene>
    <name evidence="2" type="ORF">STAS_11350</name>
</gene>
<sequence length="200" mass="23258">MSRYFPAQTIVRDIESLEELVVQNLHRNPATQSVPRQKNSVEPIWIPERFRYFTDELVFLHLEPRQIKQLAELSTNSMAGLFPMSLSTAPLNMLLERSIELYNPKGKEIGFSKNAFKFPERLFEWRSRSAMRTRFLNSTGTEELKLLLDKFRKESFVRFPIHEGSVPLRELLDKSRTDREENEDRLLGSSPSSPVLASNS</sequence>
<accession>A0A5A7PS22</accession>